<organism evidence="5 6">
    <name type="scientific">candidate division WWE3 bacterium RIFCSPLOWO2_01_FULL_41_18</name>
    <dbReference type="NCBI Taxonomy" id="1802625"/>
    <lineage>
        <taxon>Bacteria</taxon>
        <taxon>Katanobacteria</taxon>
    </lineage>
</organism>
<evidence type="ECO:0000313" key="5">
    <source>
        <dbReference type="EMBL" id="OGC55208.1"/>
    </source>
</evidence>
<dbReference type="PANTHER" id="PTHR11228:SF7">
    <property type="entry name" value="PQQA PEPTIDE CYCLASE"/>
    <property type="match status" value="1"/>
</dbReference>
<keyword evidence="1" id="KW-0949">S-adenosyl-L-methionine</keyword>
<dbReference type="GO" id="GO:0003824">
    <property type="term" value="F:catalytic activity"/>
    <property type="evidence" value="ECO:0007669"/>
    <property type="project" value="InterPro"/>
</dbReference>
<accession>A0A1F4VE10</accession>
<keyword evidence="3" id="KW-0408">Iron</keyword>
<dbReference type="PANTHER" id="PTHR11228">
    <property type="entry name" value="RADICAL SAM DOMAIN PROTEIN"/>
    <property type="match status" value="1"/>
</dbReference>
<comment type="caution">
    <text evidence="5">The sequence shown here is derived from an EMBL/GenBank/DDBJ whole genome shotgun (WGS) entry which is preliminary data.</text>
</comment>
<evidence type="ECO:0000256" key="2">
    <source>
        <dbReference type="ARBA" id="ARBA00022723"/>
    </source>
</evidence>
<dbReference type="EMBL" id="MEVI01000003">
    <property type="protein sequence ID" value="OGC55208.1"/>
    <property type="molecule type" value="Genomic_DNA"/>
</dbReference>
<keyword evidence="2" id="KW-0479">Metal-binding</keyword>
<dbReference type="InterPro" id="IPR050377">
    <property type="entry name" value="Radical_SAM_PqqE_MftC-like"/>
</dbReference>
<dbReference type="InterPro" id="IPR013785">
    <property type="entry name" value="Aldolase_TIM"/>
</dbReference>
<proteinExistence type="predicted"/>
<dbReference type="Proteomes" id="UP000176504">
    <property type="component" value="Unassembled WGS sequence"/>
</dbReference>
<name>A0A1F4VE10_UNCKA</name>
<sequence length="327" mass="35318">MTLARLATPVSRLGANGYMGLSVEITQVCPMECPDCYVPVIKSGPHGLPIEGWVKIISDAVKAGAVHLTIVGGEPGARRKELHHVVGITPITWIITTFFYEMGTFVKNGRQSPVTYVVSIDGPDEMHNRLRGVPGLADRARRQILLGREKASALGHVFPVFSHTVLMSANAGEMERLIWQLDGFPGIDGMVFSTATPPIGESLPDWAPTDAQRADFVELLLKLRQMGARINMSEAQIGTLHPDHTATYSPAMCAIANRVISYDFHGKPKGQCIFGPEADCSHCGCVVNSLIDPFHQIAASRLPLAGKFIQALTLPDGTLESVASMIV</sequence>
<dbReference type="InterPro" id="IPR058240">
    <property type="entry name" value="rSAM_sf"/>
</dbReference>
<evidence type="ECO:0008006" key="7">
    <source>
        <dbReference type="Google" id="ProtNLM"/>
    </source>
</evidence>
<gene>
    <name evidence="5" type="ORF">A3A78_04510</name>
</gene>
<evidence type="ECO:0000313" key="6">
    <source>
        <dbReference type="Proteomes" id="UP000176504"/>
    </source>
</evidence>
<evidence type="ECO:0000256" key="1">
    <source>
        <dbReference type="ARBA" id="ARBA00022691"/>
    </source>
</evidence>
<dbReference type="SFLD" id="SFLDS00029">
    <property type="entry name" value="Radical_SAM"/>
    <property type="match status" value="1"/>
</dbReference>
<dbReference type="SUPFAM" id="SSF102114">
    <property type="entry name" value="Radical SAM enzymes"/>
    <property type="match status" value="1"/>
</dbReference>
<protein>
    <recommendedName>
        <fullName evidence="7">Radical SAM core domain-containing protein</fullName>
    </recommendedName>
</protein>
<keyword evidence="4" id="KW-0411">Iron-sulfur</keyword>
<dbReference type="AlphaFoldDB" id="A0A1F4VE10"/>
<dbReference type="InterPro" id="IPR007197">
    <property type="entry name" value="rSAM"/>
</dbReference>
<reference evidence="5 6" key="1">
    <citation type="journal article" date="2016" name="Nat. Commun.">
        <title>Thousands of microbial genomes shed light on interconnected biogeochemical processes in an aquifer system.</title>
        <authorList>
            <person name="Anantharaman K."/>
            <person name="Brown C.T."/>
            <person name="Hug L.A."/>
            <person name="Sharon I."/>
            <person name="Castelle C.J."/>
            <person name="Probst A.J."/>
            <person name="Thomas B.C."/>
            <person name="Singh A."/>
            <person name="Wilkins M.J."/>
            <person name="Karaoz U."/>
            <person name="Brodie E.L."/>
            <person name="Williams K.H."/>
            <person name="Hubbard S.S."/>
            <person name="Banfield J.F."/>
        </authorList>
    </citation>
    <scope>NUCLEOTIDE SEQUENCE [LARGE SCALE GENOMIC DNA]</scope>
</reference>
<evidence type="ECO:0000256" key="3">
    <source>
        <dbReference type="ARBA" id="ARBA00023004"/>
    </source>
</evidence>
<evidence type="ECO:0000256" key="4">
    <source>
        <dbReference type="ARBA" id="ARBA00023014"/>
    </source>
</evidence>
<dbReference type="GO" id="GO:0051536">
    <property type="term" value="F:iron-sulfur cluster binding"/>
    <property type="evidence" value="ECO:0007669"/>
    <property type="project" value="UniProtKB-KW"/>
</dbReference>
<dbReference type="GO" id="GO:0046872">
    <property type="term" value="F:metal ion binding"/>
    <property type="evidence" value="ECO:0007669"/>
    <property type="project" value="UniProtKB-KW"/>
</dbReference>
<dbReference type="Gene3D" id="3.20.20.70">
    <property type="entry name" value="Aldolase class I"/>
    <property type="match status" value="1"/>
</dbReference>